<keyword evidence="6" id="KW-0694">RNA-binding</keyword>
<evidence type="ECO:0000256" key="2">
    <source>
        <dbReference type="ARBA" id="ARBA00022603"/>
    </source>
</evidence>
<keyword evidence="5" id="KW-0819">tRNA processing</keyword>
<keyword evidence="4" id="KW-0949">S-adenosyl-L-methionine</keyword>
<accession>A0A327KNM9</accession>
<dbReference type="GO" id="GO:0000049">
    <property type="term" value="F:tRNA binding"/>
    <property type="evidence" value="ECO:0007669"/>
    <property type="project" value="UniProtKB-KW"/>
</dbReference>
<evidence type="ECO:0000256" key="5">
    <source>
        <dbReference type="ARBA" id="ARBA00022694"/>
    </source>
</evidence>
<evidence type="ECO:0000313" key="9">
    <source>
        <dbReference type="Proteomes" id="UP000248863"/>
    </source>
</evidence>
<reference evidence="8 9" key="1">
    <citation type="submission" date="2017-07" db="EMBL/GenBank/DDBJ databases">
        <title>Draft Genome Sequences of Select Purple Nonsulfur Bacteria.</title>
        <authorList>
            <person name="Lasarre B."/>
            <person name="Mckinlay J.B."/>
        </authorList>
    </citation>
    <scope>NUCLEOTIDE SEQUENCE [LARGE SCALE GENOMIC DNA]</scope>
    <source>
        <strain evidence="8 9">DSM 11907</strain>
    </source>
</reference>
<dbReference type="OrthoDB" id="9794400at2"/>
<dbReference type="Pfam" id="PF00588">
    <property type="entry name" value="SpoU_methylase"/>
    <property type="match status" value="1"/>
</dbReference>
<keyword evidence="9" id="KW-1185">Reference proteome</keyword>
<evidence type="ECO:0000259" key="7">
    <source>
        <dbReference type="Pfam" id="PF00588"/>
    </source>
</evidence>
<sequence>MDAPLSKNALRIQKPPRSEFMKFPRSPIVVVLDSLKCAHNIGTIIRLCDALLIERLFICGNTIIPPNGKIKTSSRGSERWVPWAYGASALEVVKRLKNDGYYIASVEISKNSKPYYGLAPKAPPIAVVFGREFDGVSPEILSISDYVAELPMYGMANSINVSVSAGVILYHLDKIVRETSDPPSCLRFSSQPAV</sequence>
<evidence type="ECO:0000256" key="6">
    <source>
        <dbReference type="ARBA" id="ARBA00022884"/>
    </source>
</evidence>
<name>A0A327KNM9_9BRAD</name>
<dbReference type="AlphaFoldDB" id="A0A327KNM9"/>
<evidence type="ECO:0000256" key="3">
    <source>
        <dbReference type="ARBA" id="ARBA00022679"/>
    </source>
</evidence>
<dbReference type="GO" id="GO:0002938">
    <property type="term" value="P:tRNA guanine ribose methylation"/>
    <property type="evidence" value="ECO:0007669"/>
    <property type="project" value="TreeGrafter"/>
</dbReference>
<dbReference type="InterPro" id="IPR033671">
    <property type="entry name" value="TrmH"/>
</dbReference>
<dbReference type="Gene3D" id="3.40.1280.10">
    <property type="match status" value="1"/>
</dbReference>
<dbReference type="InterPro" id="IPR001537">
    <property type="entry name" value="SpoU_MeTrfase"/>
</dbReference>
<organism evidence="8 9">
    <name type="scientific">Rhodoplanes elegans</name>
    <dbReference type="NCBI Taxonomy" id="29408"/>
    <lineage>
        <taxon>Bacteria</taxon>
        <taxon>Pseudomonadati</taxon>
        <taxon>Pseudomonadota</taxon>
        <taxon>Alphaproteobacteria</taxon>
        <taxon>Hyphomicrobiales</taxon>
        <taxon>Nitrobacteraceae</taxon>
        <taxon>Rhodoplanes</taxon>
    </lineage>
</organism>
<evidence type="ECO:0000313" key="8">
    <source>
        <dbReference type="EMBL" id="RAI39193.1"/>
    </source>
</evidence>
<dbReference type="EMBL" id="NPEU01000086">
    <property type="protein sequence ID" value="RAI39193.1"/>
    <property type="molecule type" value="Genomic_DNA"/>
</dbReference>
<comment type="caution">
    <text evidence="8">The sequence shown here is derived from an EMBL/GenBank/DDBJ whole genome shotgun (WGS) entry which is preliminary data.</text>
</comment>
<keyword evidence="3" id="KW-0808">Transferase</keyword>
<dbReference type="RefSeq" id="WP_111356994.1">
    <property type="nucleotide sequence ID" value="NZ_NHSK01000004.1"/>
</dbReference>
<dbReference type="PANTHER" id="PTHR43453:SF1">
    <property type="entry name" value="TRNA_RRNA METHYLTRANSFERASE SPOU TYPE DOMAIN-CONTAINING PROTEIN"/>
    <property type="match status" value="1"/>
</dbReference>
<dbReference type="Proteomes" id="UP000248863">
    <property type="component" value="Unassembled WGS sequence"/>
</dbReference>
<protein>
    <recommendedName>
        <fullName evidence="7">tRNA/rRNA methyltransferase SpoU type domain-containing protein</fullName>
    </recommendedName>
</protein>
<keyword evidence="2" id="KW-0489">Methyltransferase</keyword>
<feature type="domain" description="tRNA/rRNA methyltransferase SpoU type" evidence="7">
    <location>
        <begin position="28"/>
        <end position="170"/>
    </location>
</feature>
<keyword evidence="1" id="KW-0820">tRNA-binding</keyword>
<gene>
    <name evidence="8" type="ORF">CH338_10205</name>
</gene>
<dbReference type="SUPFAM" id="SSF75217">
    <property type="entry name" value="alpha/beta knot"/>
    <property type="match status" value="1"/>
</dbReference>
<dbReference type="InterPro" id="IPR029026">
    <property type="entry name" value="tRNA_m1G_MTases_N"/>
</dbReference>
<dbReference type="GO" id="GO:0008173">
    <property type="term" value="F:RNA methyltransferase activity"/>
    <property type="evidence" value="ECO:0007669"/>
    <property type="project" value="InterPro"/>
</dbReference>
<evidence type="ECO:0000256" key="1">
    <source>
        <dbReference type="ARBA" id="ARBA00022555"/>
    </source>
</evidence>
<dbReference type="InterPro" id="IPR029028">
    <property type="entry name" value="Alpha/beta_knot_MTases"/>
</dbReference>
<proteinExistence type="predicted"/>
<dbReference type="PANTHER" id="PTHR43453">
    <property type="entry name" value="RRNA METHYLASE-LIKE"/>
    <property type="match status" value="1"/>
</dbReference>
<evidence type="ECO:0000256" key="4">
    <source>
        <dbReference type="ARBA" id="ARBA00022691"/>
    </source>
</evidence>